<evidence type="ECO:0000256" key="3">
    <source>
        <dbReference type="ARBA" id="ARBA00022692"/>
    </source>
</evidence>
<dbReference type="OMA" id="CTRVHIR"/>
<feature type="chain" id="PRO_5022676918" evidence="10">
    <location>
        <begin position="27"/>
        <end position="481"/>
    </location>
</feature>
<feature type="transmembrane region" description="Helical" evidence="9">
    <location>
        <begin position="189"/>
        <end position="210"/>
    </location>
</feature>
<evidence type="ECO:0000256" key="8">
    <source>
        <dbReference type="SAM" id="MobiDB-lite"/>
    </source>
</evidence>
<feature type="transmembrane region" description="Helical" evidence="9">
    <location>
        <begin position="262"/>
        <end position="282"/>
    </location>
</feature>
<organism evidence="11 12">
    <name type="scientific">Prunus dulcis</name>
    <name type="common">Almond</name>
    <name type="synonym">Amygdalus dulcis</name>
    <dbReference type="NCBI Taxonomy" id="3755"/>
    <lineage>
        <taxon>Eukaryota</taxon>
        <taxon>Viridiplantae</taxon>
        <taxon>Streptophyta</taxon>
        <taxon>Embryophyta</taxon>
        <taxon>Tracheophyta</taxon>
        <taxon>Spermatophyta</taxon>
        <taxon>Magnoliopsida</taxon>
        <taxon>eudicotyledons</taxon>
        <taxon>Gunneridae</taxon>
        <taxon>Pentapetalae</taxon>
        <taxon>rosids</taxon>
        <taxon>fabids</taxon>
        <taxon>Rosales</taxon>
        <taxon>Rosaceae</taxon>
        <taxon>Amygdaloideae</taxon>
        <taxon>Amygdaleae</taxon>
        <taxon>Prunus</taxon>
    </lineage>
</organism>
<comment type="similarity">
    <text evidence="2">Belongs to the NEMP family.</text>
</comment>
<evidence type="ECO:0000256" key="9">
    <source>
        <dbReference type="SAM" id="Phobius"/>
    </source>
</evidence>
<comment type="subcellular location">
    <subcellularLocation>
        <location evidence="1">Nucleus inner membrane</location>
        <topology evidence="1">Multi-pass membrane protein</topology>
        <orientation evidence="1">Nucleoplasmic side</orientation>
    </subcellularLocation>
</comment>
<feature type="transmembrane region" description="Helical" evidence="9">
    <location>
        <begin position="222"/>
        <end position="242"/>
    </location>
</feature>
<protein>
    <submittedName>
        <fullName evidence="11">PREDICTED: nuclear envelope integral membrane 1</fullName>
    </submittedName>
</protein>
<keyword evidence="7" id="KW-0539">Nucleus</keyword>
<gene>
    <name evidence="11" type="ORF">ALMOND_2B029111</name>
</gene>
<evidence type="ECO:0000313" key="11">
    <source>
        <dbReference type="EMBL" id="VVA23379.1"/>
    </source>
</evidence>
<evidence type="ECO:0000313" key="12">
    <source>
        <dbReference type="Proteomes" id="UP000327085"/>
    </source>
</evidence>
<dbReference type="InterPro" id="IPR019358">
    <property type="entry name" value="NEMP_fam"/>
</dbReference>
<name>A0A5E4F885_PRUDU</name>
<evidence type="ECO:0000256" key="1">
    <source>
        <dbReference type="ARBA" id="ARBA00004575"/>
    </source>
</evidence>
<dbReference type="Gramene" id="VVA23379">
    <property type="protein sequence ID" value="VVA23379"/>
    <property type="gene ID" value="Prudul26B029111"/>
</dbReference>
<keyword evidence="3 9" id="KW-0812">Transmembrane</keyword>
<evidence type="ECO:0000256" key="7">
    <source>
        <dbReference type="ARBA" id="ARBA00023242"/>
    </source>
</evidence>
<proteinExistence type="inferred from homology"/>
<feature type="signal peptide" evidence="10">
    <location>
        <begin position="1"/>
        <end position="26"/>
    </location>
</feature>
<sequence length="481" mass="54160">MASVEPGRIFACVLWLLFFSLPFSSSVEPSSELSLVAAESARLQLSHGMPVKNSPGSKPGTLVLCERVHIRGLSRLKYLGKFAHTAKLKISATNSSIRIPAIEVCLHRNTSLGIGMCPHSQWEKVAKVSWSGSMSPFEHKLLDIRTAGSSLESFEVSIEEEFFRYRLIFLILGIIIMSLASLLSKSLVFYYSSGMAIGVVLVILIVLFQGMKLLPTGRKNSLAIFVYSSLVGLGSFLLRYIPGLLRSILTEIGVSEDMYNPLAIFLLAFVFLAGAWLGFWAVRKLVLTEDGSIDIMTSQFVYWSIQIVGALMTFQSSADHLLAAEATVFGFLVSVILKKIFRWRFLRRVYRYLSFLFWSLVMAFHYYDLPSFPSSISTMKLSKSPRKNSRRLEIPDTPPSPPSPLSDSGLFASTFHTTPERRKFSKEEWEMFTTETTNNALQELASSPDFHRWCSSNVERISVAPRSTRKVADQPRRWWLL</sequence>
<dbReference type="PANTHER" id="PTHR31587:SF4">
    <property type="entry name" value="TRANSMEMBRANE PROTEIN (DUF2215)"/>
    <property type="match status" value="1"/>
</dbReference>
<dbReference type="GO" id="GO:0005637">
    <property type="term" value="C:nuclear inner membrane"/>
    <property type="evidence" value="ECO:0007669"/>
    <property type="project" value="UniProtKB-SubCell"/>
</dbReference>
<feature type="transmembrane region" description="Helical" evidence="9">
    <location>
        <begin position="320"/>
        <end position="337"/>
    </location>
</feature>
<evidence type="ECO:0000256" key="4">
    <source>
        <dbReference type="ARBA" id="ARBA00022729"/>
    </source>
</evidence>
<dbReference type="FunCoup" id="A0A5E4F885">
    <property type="interactions" value="1559"/>
</dbReference>
<dbReference type="AlphaFoldDB" id="A0A5E4F885"/>
<dbReference type="EMBL" id="CABIKO010000070">
    <property type="protein sequence ID" value="VVA23379.1"/>
    <property type="molecule type" value="Genomic_DNA"/>
</dbReference>
<evidence type="ECO:0000256" key="10">
    <source>
        <dbReference type="SAM" id="SignalP"/>
    </source>
</evidence>
<accession>A0A5E4F885</accession>
<evidence type="ECO:0000256" key="6">
    <source>
        <dbReference type="ARBA" id="ARBA00023136"/>
    </source>
</evidence>
<keyword evidence="6 9" id="KW-0472">Membrane</keyword>
<feature type="transmembrane region" description="Helical" evidence="9">
    <location>
        <begin position="163"/>
        <end position="183"/>
    </location>
</feature>
<evidence type="ECO:0000256" key="5">
    <source>
        <dbReference type="ARBA" id="ARBA00022989"/>
    </source>
</evidence>
<feature type="region of interest" description="Disordered" evidence="8">
    <location>
        <begin position="384"/>
        <end position="408"/>
    </location>
</feature>
<dbReference type="Pfam" id="PF10225">
    <property type="entry name" value="NEMP"/>
    <property type="match status" value="1"/>
</dbReference>
<dbReference type="InParanoid" id="A0A5E4F885"/>
<dbReference type="Proteomes" id="UP000327085">
    <property type="component" value="Chromosome 6"/>
</dbReference>
<keyword evidence="4 10" id="KW-0732">Signal</keyword>
<evidence type="ECO:0000256" key="2">
    <source>
        <dbReference type="ARBA" id="ARBA00005748"/>
    </source>
</evidence>
<feature type="transmembrane region" description="Helical" evidence="9">
    <location>
        <begin position="349"/>
        <end position="367"/>
    </location>
</feature>
<reference evidence="12" key="1">
    <citation type="journal article" date="2020" name="Plant J.">
        <title>Transposons played a major role in the diversification between the closely related almond and peach genomes: results from the almond genome sequence.</title>
        <authorList>
            <person name="Alioto T."/>
            <person name="Alexiou K.G."/>
            <person name="Bardil A."/>
            <person name="Barteri F."/>
            <person name="Castanera R."/>
            <person name="Cruz F."/>
            <person name="Dhingra A."/>
            <person name="Duval H."/>
            <person name="Fernandez I Marti A."/>
            <person name="Frias L."/>
            <person name="Galan B."/>
            <person name="Garcia J.L."/>
            <person name="Howad W."/>
            <person name="Gomez-Garrido J."/>
            <person name="Gut M."/>
            <person name="Julca I."/>
            <person name="Morata J."/>
            <person name="Puigdomenech P."/>
            <person name="Ribeca P."/>
            <person name="Rubio Cabetas M.J."/>
            <person name="Vlasova A."/>
            <person name="Wirthensohn M."/>
            <person name="Garcia-Mas J."/>
            <person name="Gabaldon T."/>
            <person name="Casacuberta J.M."/>
            <person name="Arus P."/>
        </authorList>
    </citation>
    <scope>NUCLEOTIDE SEQUENCE [LARGE SCALE GENOMIC DNA]</scope>
    <source>
        <strain evidence="12">cv. Texas</strain>
    </source>
</reference>
<keyword evidence="5 9" id="KW-1133">Transmembrane helix</keyword>
<dbReference type="PANTHER" id="PTHR31587">
    <property type="entry name" value="TRANSMEMBRANE PROTEIN (DUF2215)"/>
    <property type="match status" value="1"/>
</dbReference>